<evidence type="ECO:0000313" key="1">
    <source>
        <dbReference type="EMBL" id="MCI09789.1"/>
    </source>
</evidence>
<feature type="non-terminal residue" evidence="1">
    <location>
        <position position="1"/>
    </location>
</feature>
<reference evidence="1 2" key="1">
    <citation type="journal article" date="2018" name="Front. Plant Sci.">
        <title>Red Clover (Trifolium pratense) and Zigzag Clover (T. medium) - A Picture of Genomic Similarities and Differences.</title>
        <authorList>
            <person name="Dluhosova J."/>
            <person name="Istvanek J."/>
            <person name="Nedelnik J."/>
            <person name="Repkova J."/>
        </authorList>
    </citation>
    <scope>NUCLEOTIDE SEQUENCE [LARGE SCALE GENOMIC DNA]</scope>
    <source>
        <strain evidence="2">cv. 10/8</strain>
        <tissue evidence="1">Leaf</tissue>
    </source>
</reference>
<name>A0A392PE86_9FABA</name>
<sequence>QLELADCARLLPEFIMRKMAVILPRTVENGRDEQMRTLARNLEVEGCTESSTLCGHAMCDYCGNIEETCLIALRDCALVMPLWMSIVPLAVRDKFFLGDLQQ</sequence>
<proteinExistence type="predicted"/>
<organism evidence="1 2">
    <name type="scientific">Trifolium medium</name>
    <dbReference type="NCBI Taxonomy" id="97028"/>
    <lineage>
        <taxon>Eukaryota</taxon>
        <taxon>Viridiplantae</taxon>
        <taxon>Streptophyta</taxon>
        <taxon>Embryophyta</taxon>
        <taxon>Tracheophyta</taxon>
        <taxon>Spermatophyta</taxon>
        <taxon>Magnoliopsida</taxon>
        <taxon>eudicotyledons</taxon>
        <taxon>Gunneridae</taxon>
        <taxon>Pentapetalae</taxon>
        <taxon>rosids</taxon>
        <taxon>fabids</taxon>
        <taxon>Fabales</taxon>
        <taxon>Fabaceae</taxon>
        <taxon>Papilionoideae</taxon>
        <taxon>50 kb inversion clade</taxon>
        <taxon>NPAAA clade</taxon>
        <taxon>Hologalegina</taxon>
        <taxon>IRL clade</taxon>
        <taxon>Trifolieae</taxon>
        <taxon>Trifolium</taxon>
    </lineage>
</organism>
<dbReference type="EMBL" id="LXQA010073874">
    <property type="protein sequence ID" value="MCI09789.1"/>
    <property type="molecule type" value="Genomic_DNA"/>
</dbReference>
<keyword evidence="2" id="KW-1185">Reference proteome</keyword>
<comment type="caution">
    <text evidence="1">The sequence shown here is derived from an EMBL/GenBank/DDBJ whole genome shotgun (WGS) entry which is preliminary data.</text>
</comment>
<evidence type="ECO:0000313" key="2">
    <source>
        <dbReference type="Proteomes" id="UP000265520"/>
    </source>
</evidence>
<dbReference type="AlphaFoldDB" id="A0A392PE86"/>
<dbReference type="Proteomes" id="UP000265520">
    <property type="component" value="Unassembled WGS sequence"/>
</dbReference>
<accession>A0A392PE86</accession>
<protein>
    <submittedName>
        <fullName evidence="1">Uncharacterized protein</fullName>
    </submittedName>
</protein>